<name>A0A9Q1IJU0_SYNKA</name>
<proteinExistence type="predicted"/>
<keyword evidence="3" id="KW-1185">Reference proteome</keyword>
<gene>
    <name evidence="2" type="ORF">SKAU_G00318130</name>
</gene>
<feature type="region of interest" description="Disordered" evidence="1">
    <location>
        <begin position="71"/>
        <end position="98"/>
    </location>
</feature>
<evidence type="ECO:0000313" key="2">
    <source>
        <dbReference type="EMBL" id="KAJ8344484.1"/>
    </source>
</evidence>
<dbReference type="AlphaFoldDB" id="A0A9Q1IJU0"/>
<dbReference type="EMBL" id="JAINUF010000013">
    <property type="protein sequence ID" value="KAJ8344484.1"/>
    <property type="molecule type" value="Genomic_DNA"/>
</dbReference>
<accession>A0A9Q1IJU0</accession>
<sequence>MIRFWPSGHGSVSSSLPFVTQELAAHSDCCNPTDGEVDSIAYSWADPSVQTSPFDGFCLRQALRFLQLNTKNPRAPEAPDQARIAAASAPLPHSPTPE</sequence>
<evidence type="ECO:0000256" key="1">
    <source>
        <dbReference type="SAM" id="MobiDB-lite"/>
    </source>
</evidence>
<dbReference type="Proteomes" id="UP001152622">
    <property type="component" value="Chromosome 13"/>
</dbReference>
<comment type="caution">
    <text evidence="2">The sequence shown here is derived from an EMBL/GenBank/DDBJ whole genome shotgun (WGS) entry which is preliminary data.</text>
</comment>
<reference evidence="2" key="1">
    <citation type="journal article" date="2023" name="Science">
        <title>Genome structures resolve the early diversification of teleost fishes.</title>
        <authorList>
            <person name="Parey E."/>
            <person name="Louis A."/>
            <person name="Montfort J."/>
            <person name="Bouchez O."/>
            <person name="Roques C."/>
            <person name="Iampietro C."/>
            <person name="Lluch J."/>
            <person name="Castinel A."/>
            <person name="Donnadieu C."/>
            <person name="Desvignes T."/>
            <person name="Floi Bucao C."/>
            <person name="Jouanno E."/>
            <person name="Wen M."/>
            <person name="Mejri S."/>
            <person name="Dirks R."/>
            <person name="Jansen H."/>
            <person name="Henkel C."/>
            <person name="Chen W.J."/>
            <person name="Zahm M."/>
            <person name="Cabau C."/>
            <person name="Klopp C."/>
            <person name="Thompson A.W."/>
            <person name="Robinson-Rechavi M."/>
            <person name="Braasch I."/>
            <person name="Lecointre G."/>
            <person name="Bobe J."/>
            <person name="Postlethwait J.H."/>
            <person name="Berthelot C."/>
            <person name="Roest Crollius H."/>
            <person name="Guiguen Y."/>
        </authorList>
    </citation>
    <scope>NUCLEOTIDE SEQUENCE</scope>
    <source>
        <strain evidence="2">WJC10195</strain>
    </source>
</reference>
<evidence type="ECO:0000313" key="3">
    <source>
        <dbReference type="Proteomes" id="UP001152622"/>
    </source>
</evidence>
<organism evidence="2 3">
    <name type="scientific">Synaphobranchus kaupii</name>
    <name type="common">Kaup's arrowtooth eel</name>
    <dbReference type="NCBI Taxonomy" id="118154"/>
    <lineage>
        <taxon>Eukaryota</taxon>
        <taxon>Metazoa</taxon>
        <taxon>Chordata</taxon>
        <taxon>Craniata</taxon>
        <taxon>Vertebrata</taxon>
        <taxon>Euteleostomi</taxon>
        <taxon>Actinopterygii</taxon>
        <taxon>Neopterygii</taxon>
        <taxon>Teleostei</taxon>
        <taxon>Anguilliformes</taxon>
        <taxon>Synaphobranchidae</taxon>
        <taxon>Synaphobranchus</taxon>
    </lineage>
</organism>
<protein>
    <submittedName>
        <fullName evidence="2">Uncharacterized protein</fullName>
    </submittedName>
</protein>